<feature type="transmembrane region" description="Helical" evidence="8">
    <location>
        <begin position="298"/>
        <end position="323"/>
    </location>
</feature>
<dbReference type="InterPro" id="IPR002110">
    <property type="entry name" value="Ankyrin_rpt"/>
</dbReference>
<keyword evidence="6 8" id="KW-0472">Membrane</keyword>
<evidence type="ECO:0000256" key="5">
    <source>
        <dbReference type="ARBA" id="ARBA00023043"/>
    </source>
</evidence>
<dbReference type="EMBL" id="JABEZY010336887">
    <property type="protein sequence ID" value="MBA0756777.1"/>
    <property type="molecule type" value="Genomic_DNA"/>
</dbReference>
<keyword evidence="4 8" id="KW-1133">Transmembrane helix</keyword>
<dbReference type="OrthoDB" id="944730at2759"/>
<feature type="repeat" description="ANK" evidence="7">
    <location>
        <begin position="8"/>
        <end position="41"/>
    </location>
</feature>
<keyword evidence="2 8" id="KW-0812">Transmembrane</keyword>
<dbReference type="SUPFAM" id="SSF48403">
    <property type="entry name" value="Ankyrin repeat"/>
    <property type="match status" value="1"/>
</dbReference>
<dbReference type="AlphaFoldDB" id="A0A7J9D7R7"/>
<feature type="domain" description="PGG" evidence="9">
    <location>
        <begin position="173"/>
        <end position="291"/>
    </location>
</feature>
<feature type="transmembrane region" description="Helical" evidence="8">
    <location>
        <begin position="272"/>
        <end position="292"/>
    </location>
</feature>
<proteinExistence type="predicted"/>
<feature type="transmembrane region" description="Helical" evidence="8">
    <location>
        <begin position="183"/>
        <end position="204"/>
    </location>
</feature>
<organism evidence="10 11">
    <name type="scientific">Gossypium gossypioides</name>
    <name type="common">Mexican cotton</name>
    <name type="synonym">Selera gossypioides</name>
    <dbReference type="NCBI Taxonomy" id="34282"/>
    <lineage>
        <taxon>Eukaryota</taxon>
        <taxon>Viridiplantae</taxon>
        <taxon>Streptophyta</taxon>
        <taxon>Embryophyta</taxon>
        <taxon>Tracheophyta</taxon>
        <taxon>Spermatophyta</taxon>
        <taxon>Magnoliopsida</taxon>
        <taxon>eudicotyledons</taxon>
        <taxon>Gunneridae</taxon>
        <taxon>Pentapetalae</taxon>
        <taxon>rosids</taxon>
        <taxon>malvids</taxon>
        <taxon>Malvales</taxon>
        <taxon>Malvaceae</taxon>
        <taxon>Malvoideae</taxon>
        <taxon>Gossypium</taxon>
    </lineage>
</organism>
<reference evidence="10 11" key="1">
    <citation type="journal article" date="2019" name="Genome Biol. Evol.">
        <title>Insights into the evolution of the New World diploid cottons (Gossypium, subgenus Houzingenia) based on genome sequencing.</title>
        <authorList>
            <person name="Grover C.E."/>
            <person name="Arick M.A. 2nd"/>
            <person name="Thrash A."/>
            <person name="Conover J.L."/>
            <person name="Sanders W.S."/>
            <person name="Peterson D.G."/>
            <person name="Frelichowski J.E."/>
            <person name="Scheffler J.A."/>
            <person name="Scheffler B.E."/>
            <person name="Wendel J.F."/>
        </authorList>
    </citation>
    <scope>NUCLEOTIDE SEQUENCE [LARGE SCALE GENOMIC DNA]</scope>
    <source>
        <strain evidence="10">5</strain>
        <tissue evidence="10">Leaf</tissue>
    </source>
</reference>
<evidence type="ECO:0000256" key="1">
    <source>
        <dbReference type="ARBA" id="ARBA00004141"/>
    </source>
</evidence>
<dbReference type="InterPro" id="IPR026961">
    <property type="entry name" value="PGG_dom"/>
</dbReference>
<evidence type="ECO:0000313" key="11">
    <source>
        <dbReference type="Proteomes" id="UP000593579"/>
    </source>
</evidence>
<dbReference type="Pfam" id="PF13962">
    <property type="entry name" value="PGG"/>
    <property type="match status" value="1"/>
</dbReference>
<dbReference type="InterPro" id="IPR036770">
    <property type="entry name" value="Ankyrin_rpt-contain_sf"/>
</dbReference>
<name>A0A7J9D7R7_GOSGO</name>
<evidence type="ECO:0000259" key="9">
    <source>
        <dbReference type="Pfam" id="PF13962"/>
    </source>
</evidence>
<feature type="transmembrane region" description="Helical" evidence="8">
    <location>
        <begin position="224"/>
        <end position="252"/>
    </location>
</feature>
<dbReference type="SMART" id="SM00248">
    <property type="entry name" value="ANK"/>
    <property type="match status" value="2"/>
</dbReference>
<evidence type="ECO:0000256" key="3">
    <source>
        <dbReference type="ARBA" id="ARBA00022737"/>
    </source>
</evidence>
<gene>
    <name evidence="10" type="ORF">Gogos_020112</name>
</gene>
<evidence type="ECO:0000256" key="6">
    <source>
        <dbReference type="ARBA" id="ARBA00023136"/>
    </source>
</evidence>
<dbReference type="GO" id="GO:0005886">
    <property type="term" value="C:plasma membrane"/>
    <property type="evidence" value="ECO:0007669"/>
    <property type="project" value="TreeGrafter"/>
</dbReference>
<evidence type="ECO:0000256" key="7">
    <source>
        <dbReference type="PROSITE-ProRule" id="PRU00023"/>
    </source>
</evidence>
<accession>A0A7J9D7R7</accession>
<evidence type="ECO:0000256" key="8">
    <source>
        <dbReference type="SAM" id="Phobius"/>
    </source>
</evidence>
<dbReference type="Pfam" id="PF12796">
    <property type="entry name" value="Ank_2"/>
    <property type="match status" value="1"/>
</dbReference>
<keyword evidence="11" id="KW-1185">Reference proteome</keyword>
<evidence type="ECO:0000256" key="4">
    <source>
        <dbReference type="ARBA" id="ARBA00022989"/>
    </source>
</evidence>
<sequence>MTKERDEDGHTPLHYAAHLGSRLSVVEELLKRDVSAAYIGDKKRGMTPLLMAARQGYGETCSKILSLCPDCCEKVDKIGLNLLHYMAFRDSVFPLGSSVFKRGGAEIVYGSVRNLMELEGAFGITPQEAHNTLRSKKQHHKQKQIKELLEELENDQVAEEAVRHFRLPNVSTERLEAIRNTHLIVAALIATVTFAAAITVPGGLESEKGSKQGTPFLIHEAAFKVFVVTNALAFIFSVSALFIYFGVLDILLSRFKFWRQTVLYRTRSVSGLLGYATVAMMIAFSTGSYVVLKPSHELAIVSYLICPAFFFVLHLTIFDYYIIKIIFHR</sequence>
<evidence type="ECO:0000256" key="2">
    <source>
        <dbReference type="ARBA" id="ARBA00022692"/>
    </source>
</evidence>
<dbReference type="PROSITE" id="PS50297">
    <property type="entry name" value="ANK_REP_REGION"/>
    <property type="match status" value="1"/>
</dbReference>
<evidence type="ECO:0000313" key="10">
    <source>
        <dbReference type="EMBL" id="MBA0756777.1"/>
    </source>
</evidence>
<protein>
    <recommendedName>
        <fullName evidence="9">PGG domain-containing protein</fullName>
    </recommendedName>
</protein>
<comment type="caution">
    <text evidence="10">The sequence shown here is derived from an EMBL/GenBank/DDBJ whole genome shotgun (WGS) entry which is preliminary data.</text>
</comment>
<keyword evidence="3" id="KW-0677">Repeat</keyword>
<dbReference type="PROSITE" id="PS50088">
    <property type="entry name" value="ANK_REPEAT"/>
    <property type="match status" value="1"/>
</dbReference>
<dbReference type="Proteomes" id="UP000593579">
    <property type="component" value="Unassembled WGS sequence"/>
</dbReference>
<dbReference type="PANTHER" id="PTHR24186:SF50">
    <property type="entry name" value="ANKYRIN REPEAT-CONTAINING PROTEIN ITN1-LIKE ISOFORM X1"/>
    <property type="match status" value="1"/>
</dbReference>
<dbReference type="Gene3D" id="1.25.40.20">
    <property type="entry name" value="Ankyrin repeat-containing domain"/>
    <property type="match status" value="1"/>
</dbReference>
<dbReference type="PANTHER" id="PTHR24186">
    <property type="entry name" value="PROTEIN PHOSPHATASE 1 REGULATORY SUBUNIT"/>
    <property type="match status" value="1"/>
</dbReference>
<comment type="subcellular location">
    <subcellularLocation>
        <location evidence="1">Membrane</location>
        <topology evidence="1">Multi-pass membrane protein</topology>
    </subcellularLocation>
</comment>
<keyword evidence="5 7" id="KW-0040">ANK repeat</keyword>